<protein>
    <recommendedName>
        <fullName evidence="5">Flagellar hook-associated protein 2</fullName>
        <shortName evidence="5">HAP2</shortName>
    </recommendedName>
    <alternativeName>
        <fullName evidence="5">Flagellar cap protein</fullName>
    </alternativeName>
</protein>
<comment type="subunit">
    <text evidence="2 5">Homopentamer.</text>
</comment>
<gene>
    <name evidence="8" type="ORF">BSK51_00455</name>
</gene>
<dbReference type="Pfam" id="PF02465">
    <property type="entry name" value="FliD_N"/>
    <property type="match status" value="1"/>
</dbReference>
<sequence>MDIDSMVKSMMTAKRVPLDKLNQQKQILNWTRDSYREINSKLVDFRTNKLTDKYGVNSAMNANKAVTSGNTEALTAEATATANGIDMKVSITQLATKATIESNGAGSGLTTASSLAKAKINGSNVEITDADKAEKYSLKINEQTFSFTGATEISTVIATINGNTKANAIASFDEVTGKLIISSKTFGSKGALSIESVDGSNNLFEAFKGIKQYTGKDVKPGMDAIVFVNDTMIKKDSNNFLINGVQLTLLATTSTQTDPEVNPSTGTDKPITIKTQSDPQKAVDAIKGFVEDYNSLLKLLNDKISEEKYRDFAPLSDEQKSAMKEADITTWTEKAKSGLLKNDDILREAVSSLRGVISNQIGALSSIGVTTGSYFEGGKLKLDETALKKALANDAQGVMDLLQGPASASTTGVFDKLASKVNNTLDALVSRVGTNKYSTDLTSTFKEESVMGKKLKNYNTRISDMLTMLNNAETRYYKQFSAMETAMNKLQAQSSSLFPTSS</sequence>
<dbReference type="InterPro" id="IPR010809">
    <property type="entry name" value="FliD_C"/>
</dbReference>
<proteinExistence type="inferred from homology"/>
<dbReference type="InterPro" id="IPR003481">
    <property type="entry name" value="FliD_N"/>
</dbReference>
<comment type="caution">
    <text evidence="8">The sequence shown here is derived from an EMBL/GenBank/DDBJ whole genome shotgun (WGS) entry which is preliminary data.</text>
</comment>
<keyword evidence="5" id="KW-0964">Secreted</keyword>
<comment type="similarity">
    <text evidence="1 5">Belongs to the FliD family.</text>
</comment>
<comment type="subcellular location">
    <subcellularLocation>
        <location evidence="5">Secreted</location>
    </subcellularLocation>
    <subcellularLocation>
        <location evidence="5">Bacterial flagellum</location>
    </subcellularLocation>
</comment>
<keyword evidence="3" id="KW-0175">Coiled coil</keyword>
<dbReference type="InterPro" id="IPR040026">
    <property type="entry name" value="FliD"/>
</dbReference>
<dbReference type="Pfam" id="PF07195">
    <property type="entry name" value="FliD_C"/>
    <property type="match status" value="1"/>
</dbReference>
<dbReference type="PANTHER" id="PTHR30288">
    <property type="entry name" value="FLAGELLAR CAP/ASSEMBLY PROTEIN FLID"/>
    <property type="match status" value="1"/>
</dbReference>
<dbReference type="EMBL" id="MPTD01000001">
    <property type="protein sequence ID" value="OMD56062.1"/>
    <property type="molecule type" value="Genomic_DNA"/>
</dbReference>
<keyword evidence="9" id="KW-1185">Reference proteome</keyword>
<evidence type="ECO:0000313" key="8">
    <source>
        <dbReference type="EMBL" id="OMD56062.1"/>
    </source>
</evidence>
<evidence type="ECO:0000256" key="2">
    <source>
        <dbReference type="ARBA" id="ARBA00011255"/>
    </source>
</evidence>
<evidence type="ECO:0000259" key="7">
    <source>
        <dbReference type="Pfam" id="PF07195"/>
    </source>
</evidence>
<evidence type="ECO:0000313" key="9">
    <source>
        <dbReference type="Proteomes" id="UP000187313"/>
    </source>
</evidence>
<feature type="domain" description="Flagellar hook-associated protein 2 C-terminal" evidence="7">
    <location>
        <begin position="222"/>
        <end position="492"/>
    </location>
</feature>
<organism evidence="8 9">
    <name type="scientific">Paenibacillus odorifer</name>
    <dbReference type="NCBI Taxonomy" id="189426"/>
    <lineage>
        <taxon>Bacteria</taxon>
        <taxon>Bacillati</taxon>
        <taxon>Bacillota</taxon>
        <taxon>Bacilli</taxon>
        <taxon>Bacillales</taxon>
        <taxon>Paenibacillaceae</taxon>
        <taxon>Paenibacillus</taxon>
    </lineage>
</organism>
<reference evidence="8 9" key="1">
    <citation type="submission" date="2016-10" db="EMBL/GenBank/DDBJ databases">
        <title>Paenibacillus species isolates.</title>
        <authorList>
            <person name="Beno S.M."/>
        </authorList>
    </citation>
    <scope>NUCLEOTIDE SEQUENCE [LARGE SCALE GENOMIC DNA]</scope>
    <source>
        <strain evidence="8 9">FSL R5-0923</strain>
    </source>
</reference>
<feature type="domain" description="Flagellar hook-associated protein 2 N-terminal" evidence="6">
    <location>
        <begin position="1"/>
        <end position="97"/>
    </location>
</feature>
<evidence type="ECO:0000256" key="1">
    <source>
        <dbReference type="ARBA" id="ARBA00009764"/>
    </source>
</evidence>
<dbReference type="PANTHER" id="PTHR30288:SF0">
    <property type="entry name" value="FLAGELLAR HOOK-ASSOCIATED PROTEIN 2"/>
    <property type="match status" value="1"/>
</dbReference>
<keyword evidence="4 5" id="KW-0975">Bacterial flagellum</keyword>
<dbReference type="Proteomes" id="UP000187313">
    <property type="component" value="Unassembled WGS sequence"/>
</dbReference>
<comment type="function">
    <text evidence="5">Required for morphogenesis and for the elongation of the flagellar filament by facilitating polymerization of the flagellin monomers at the tip of growing filament. Forms a capping structure, which prevents flagellin subunits (transported through the central channel of the flagellum) from leaking out without polymerization at the distal end.</text>
</comment>
<name>A0ABX3HZ82_9BACL</name>
<accession>A0ABX3HZ82</accession>
<evidence type="ECO:0000256" key="4">
    <source>
        <dbReference type="ARBA" id="ARBA00023143"/>
    </source>
</evidence>
<evidence type="ECO:0000259" key="6">
    <source>
        <dbReference type="Pfam" id="PF02465"/>
    </source>
</evidence>
<evidence type="ECO:0000256" key="5">
    <source>
        <dbReference type="RuleBase" id="RU362066"/>
    </source>
</evidence>
<evidence type="ECO:0000256" key="3">
    <source>
        <dbReference type="ARBA" id="ARBA00023054"/>
    </source>
</evidence>